<keyword evidence="3" id="KW-1185">Reference proteome</keyword>
<dbReference type="RefSeq" id="XP_018129881.1">
    <property type="nucleotide sequence ID" value="XM_018276326.2"/>
</dbReference>
<reference evidence="3" key="2">
    <citation type="journal article" date="2018" name="Nat. Commun.">
        <title>Extreme sensitivity to ultraviolet light in the fungal pathogen causing white-nose syndrome of bats.</title>
        <authorList>
            <person name="Palmer J.M."/>
            <person name="Drees K.P."/>
            <person name="Foster J.T."/>
            <person name="Lindner D.L."/>
        </authorList>
    </citation>
    <scope>NUCLEOTIDE SEQUENCE [LARGE SCALE GENOMIC DNA]</scope>
    <source>
        <strain evidence="3">UAMH 10579</strain>
    </source>
</reference>
<proteinExistence type="predicted"/>
<protein>
    <recommendedName>
        <fullName evidence="4">DUF2406 domain-containing protein</fullName>
    </recommendedName>
</protein>
<evidence type="ECO:0008006" key="4">
    <source>
        <dbReference type="Google" id="ProtNLM"/>
    </source>
</evidence>
<organism evidence="2 3">
    <name type="scientific">Pseudogymnoascus verrucosus</name>
    <dbReference type="NCBI Taxonomy" id="342668"/>
    <lineage>
        <taxon>Eukaryota</taxon>
        <taxon>Fungi</taxon>
        <taxon>Dikarya</taxon>
        <taxon>Ascomycota</taxon>
        <taxon>Pezizomycotina</taxon>
        <taxon>Leotiomycetes</taxon>
        <taxon>Thelebolales</taxon>
        <taxon>Thelebolaceae</taxon>
        <taxon>Pseudogymnoascus</taxon>
    </lineage>
</organism>
<evidence type="ECO:0000313" key="2">
    <source>
        <dbReference type="EMBL" id="OBT96148.1"/>
    </source>
</evidence>
<dbReference type="EMBL" id="KV460230">
    <property type="protein sequence ID" value="OBT96148.1"/>
    <property type="molecule type" value="Genomic_DNA"/>
</dbReference>
<sequence length="376" mass="41337">MTQPQQPAYAPHQLPPIPPQPTQEQRPQAQQRPSIRPRSKSGFSIRSHKSQDSYGSTPKVEIQETPREKAARRLSTKADPRLAMSEAQPSDIANDHSTRLASLREVQHRDTYGLPIADPDRSNPTRSRWERPLDTIRSFEAAIDGNYARKSGRYDGATESRRSSYYGGSTMNGMAPRNHQGNGYGGRQSYRNDGYAYGNGSRPDSYYNNNSNNGYFPNRSRYPRNDSEPALNTMAGVYPLNGNAQSYETVTTAAGSGSSAEPLGYSTDPSSDNSSFDRVAPISKADYGNNSPSNGQYGYQSSQQQYPVGGVQQGYQAAGYPSQNSGPLPPVKDRAPPRVPIKLGKSAPGEPTPQYDLPKAAPDKRKSWFSKRFSKS</sequence>
<feature type="compositionally biased region" description="Low complexity" evidence="1">
    <location>
        <begin position="22"/>
        <end position="33"/>
    </location>
</feature>
<name>A0A1B8GJZ5_9PEZI</name>
<feature type="compositionally biased region" description="Low complexity" evidence="1">
    <location>
        <begin position="295"/>
        <end position="321"/>
    </location>
</feature>
<feature type="compositionally biased region" description="Basic residues" evidence="1">
    <location>
        <begin position="367"/>
        <end position="376"/>
    </location>
</feature>
<dbReference type="PANTHER" id="PTHR28186:SF1">
    <property type="entry name" value="MEIOTICALLY UP-REGULATED GENE 9 PROTEIN"/>
    <property type="match status" value="1"/>
</dbReference>
<dbReference type="Proteomes" id="UP000091956">
    <property type="component" value="Unassembled WGS sequence"/>
</dbReference>
<gene>
    <name evidence="2" type="ORF">VE01_06887</name>
</gene>
<dbReference type="InterPro" id="IPR018809">
    <property type="entry name" value="DUF2406"/>
</dbReference>
<accession>A0A1B8GJZ5</accession>
<feature type="region of interest" description="Disordered" evidence="1">
    <location>
        <begin position="1"/>
        <end position="101"/>
    </location>
</feature>
<feature type="compositionally biased region" description="Basic and acidic residues" evidence="1">
    <location>
        <begin position="61"/>
        <end position="80"/>
    </location>
</feature>
<feature type="region of interest" description="Disordered" evidence="1">
    <location>
        <begin position="150"/>
        <end position="234"/>
    </location>
</feature>
<dbReference type="OrthoDB" id="5330253at2759"/>
<feature type="compositionally biased region" description="Polar residues" evidence="1">
    <location>
        <begin position="267"/>
        <end position="276"/>
    </location>
</feature>
<dbReference type="GeneID" id="28840273"/>
<feature type="region of interest" description="Disordered" evidence="1">
    <location>
        <begin position="250"/>
        <end position="376"/>
    </location>
</feature>
<dbReference type="Pfam" id="PF10295">
    <property type="entry name" value="DUF2406"/>
    <property type="match status" value="1"/>
</dbReference>
<dbReference type="AlphaFoldDB" id="A0A1B8GJZ5"/>
<evidence type="ECO:0000256" key="1">
    <source>
        <dbReference type="SAM" id="MobiDB-lite"/>
    </source>
</evidence>
<feature type="compositionally biased region" description="Basic and acidic residues" evidence="1">
    <location>
        <begin position="152"/>
        <end position="162"/>
    </location>
</feature>
<evidence type="ECO:0000313" key="3">
    <source>
        <dbReference type="Proteomes" id="UP000091956"/>
    </source>
</evidence>
<feature type="compositionally biased region" description="Polar residues" evidence="1">
    <location>
        <begin position="250"/>
        <end position="259"/>
    </location>
</feature>
<reference evidence="2 3" key="1">
    <citation type="submission" date="2016-03" db="EMBL/GenBank/DDBJ databases">
        <title>Comparative genomics of Pseudogymnoascus destructans, the fungus causing white-nose syndrome of bats.</title>
        <authorList>
            <person name="Palmer J.M."/>
            <person name="Drees K.P."/>
            <person name="Foster J.T."/>
            <person name="Lindner D.L."/>
        </authorList>
    </citation>
    <scope>NUCLEOTIDE SEQUENCE [LARGE SCALE GENOMIC DNA]</scope>
    <source>
        <strain evidence="2 3">UAMH 10579</strain>
    </source>
</reference>
<dbReference type="PANTHER" id="PTHR28186">
    <property type="entry name" value="MEIOTICALLY UP-REGULATED GENE 9 PROTEIN"/>
    <property type="match status" value="1"/>
</dbReference>